<reference evidence="2 3" key="1">
    <citation type="journal article" date="2019" name="Int. J. Syst. Evol. Microbiol.">
        <title>The Global Catalogue of Microorganisms (GCM) 10K type strain sequencing project: providing services to taxonomists for standard genome sequencing and annotation.</title>
        <authorList>
            <consortium name="The Broad Institute Genomics Platform"/>
            <consortium name="The Broad Institute Genome Sequencing Center for Infectious Disease"/>
            <person name="Wu L."/>
            <person name="Ma J."/>
        </authorList>
    </citation>
    <scope>NUCLEOTIDE SEQUENCE [LARGE SCALE GENOMIC DNA]</scope>
    <source>
        <strain evidence="2 3">CGMCC 1.3239</strain>
    </source>
</reference>
<dbReference type="EMBL" id="JBHSWW010000466">
    <property type="protein sequence ID" value="MFC6754993.1"/>
    <property type="molecule type" value="Genomic_DNA"/>
</dbReference>
<proteinExistence type="predicted"/>
<name>A0ABD5SHJ9_9EURY</name>
<feature type="domain" description="Hydantoinase B/oxoprolinase" evidence="1">
    <location>
        <begin position="8"/>
        <end position="176"/>
    </location>
</feature>
<dbReference type="Proteomes" id="UP001596442">
    <property type="component" value="Unassembled WGS sequence"/>
</dbReference>
<dbReference type="InterPro" id="IPR003692">
    <property type="entry name" value="Hydantoinase_B"/>
</dbReference>
<evidence type="ECO:0000313" key="2">
    <source>
        <dbReference type="EMBL" id="MFC6754993.1"/>
    </source>
</evidence>
<dbReference type="RefSeq" id="WP_379783843.1">
    <property type="nucleotide sequence ID" value="NZ_JBHSWW010000466.1"/>
</dbReference>
<dbReference type="PANTHER" id="PTHR11365">
    <property type="entry name" value="5-OXOPROLINASE RELATED"/>
    <property type="match status" value="1"/>
</dbReference>
<protein>
    <submittedName>
        <fullName evidence="2">Hydantoinase B/oxoprolinase family protein</fullName>
    </submittedName>
</protein>
<dbReference type="InterPro" id="IPR045079">
    <property type="entry name" value="Oxoprolinase-like"/>
</dbReference>
<keyword evidence="3" id="KW-1185">Reference proteome</keyword>
<sequence length="176" mass="18732">MSAPEDVDPVTLEVLRHAFEGVAEEMGATLIRGAYSPNVTERQDCSTALFDIDGRMVAQAEHIPVHLGAMPEAVAAVRDRDPVPGDVFVLNDPFTGGTHLPDVTLVSPLARNGDVLGYAVSRAHHADVGGATPGSMPAGAREIYEEGLRIPPTRLVAGGERREDVFDLLFANARNP</sequence>
<feature type="non-terminal residue" evidence="2">
    <location>
        <position position="176"/>
    </location>
</feature>
<organism evidence="2 3">
    <name type="scientific">Halorubrum tibetense</name>
    <dbReference type="NCBI Taxonomy" id="175631"/>
    <lineage>
        <taxon>Archaea</taxon>
        <taxon>Methanobacteriati</taxon>
        <taxon>Methanobacteriota</taxon>
        <taxon>Stenosarchaea group</taxon>
        <taxon>Halobacteria</taxon>
        <taxon>Halobacteriales</taxon>
        <taxon>Haloferacaceae</taxon>
        <taxon>Halorubrum</taxon>
    </lineage>
</organism>
<dbReference type="Pfam" id="PF02538">
    <property type="entry name" value="Hydantoinase_B"/>
    <property type="match status" value="1"/>
</dbReference>
<evidence type="ECO:0000313" key="3">
    <source>
        <dbReference type="Proteomes" id="UP001596442"/>
    </source>
</evidence>
<dbReference type="AlphaFoldDB" id="A0ABD5SHJ9"/>
<evidence type="ECO:0000259" key="1">
    <source>
        <dbReference type="Pfam" id="PF02538"/>
    </source>
</evidence>
<gene>
    <name evidence="2" type="ORF">ACFQEU_16225</name>
</gene>
<accession>A0ABD5SHJ9</accession>
<comment type="caution">
    <text evidence="2">The sequence shown here is derived from an EMBL/GenBank/DDBJ whole genome shotgun (WGS) entry which is preliminary data.</text>
</comment>
<dbReference type="PANTHER" id="PTHR11365:SF23">
    <property type="entry name" value="HYPOTHETICAL 5-OXOPROLINASE (EUROFUNG)-RELATED"/>
    <property type="match status" value="1"/>
</dbReference>